<dbReference type="RefSeq" id="WP_136533891.1">
    <property type="nucleotide sequence ID" value="NZ_STGY01000028.1"/>
</dbReference>
<evidence type="ECO:0000313" key="3">
    <source>
        <dbReference type="EMBL" id="THV42209.1"/>
    </source>
</evidence>
<dbReference type="GO" id="GO:0016853">
    <property type="term" value="F:isomerase activity"/>
    <property type="evidence" value="ECO:0007669"/>
    <property type="project" value="UniProtKB-KW"/>
</dbReference>
<dbReference type="InterPro" id="IPR014347">
    <property type="entry name" value="Tautomerase/MIF_sf"/>
</dbReference>
<feature type="domain" description="4-oxalocrotonate tautomerase-like" evidence="2">
    <location>
        <begin position="2"/>
        <end position="52"/>
    </location>
</feature>
<evidence type="ECO:0000313" key="4">
    <source>
        <dbReference type="Proteomes" id="UP000308760"/>
    </source>
</evidence>
<keyword evidence="1" id="KW-0413">Isomerase</keyword>
<organism evidence="3 4">
    <name type="scientific">Glycomyces buryatensis</name>
    <dbReference type="NCBI Taxonomy" id="2570927"/>
    <lineage>
        <taxon>Bacteria</taxon>
        <taxon>Bacillati</taxon>
        <taxon>Actinomycetota</taxon>
        <taxon>Actinomycetes</taxon>
        <taxon>Glycomycetales</taxon>
        <taxon>Glycomycetaceae</taxon>
        <taxon>Glycomyces</taxon>
    </lineage>
</organism>
<dbReference type="EMBL" id="STGY01000028">
    <property type="protein sequence ID" value="THV42209.1"/>
    <property type="molecule type" value="Genomic_DNA"/>
</dbReference>
<gene>
    <name evidence="3" type="ORF">FAB82_07305</name>
</gene>
<reference evidence="3 4" key="2">
    <citation type="submission" date="2019-05" db="EMBL/GenBank/DDBJ databases">
        <title>Glycomyces buryatensis sp. nov.</title>
        <authorList>
            <person name="Nikitina E."/>
        </authorList>
    </citation>
    <scope>NUCLEOTIDE SEQUENCE [LARGE SCALE GENOMIC DNA]</scope>
    <source>
        <strain evidence="3 4">18</strain>
    </source>
</reference>
<comment type="caution">
    <text evidence="3">The sequence shown here is derived from an EMBL/GenBank/DDBJ whole genome shotgun (WGS) entry which is preliminary data.</text>
</comment>
<accession>A0A4S8QLB5</accession>
<dbReference type="OrthoDB" id="3395834at2"/>
<sequence length="82" mass="9165">MPHVNIKHFPRDFTAEQRERLSEAVTTVVAKHLDTPRGAVSIALEPVPEAEWSDTVVVPEITGREHLLIKTPNYLGNPQENA</sequence>
<reference evidence="4" key="1">
    <citation type="submission" date="2019-04" db="EMBL/GenBank/DDBJ databases">
        <title>Nocardioides xinjiangensis sp. nov.</title>
        <authorList>
            <person name="Liu S."/>
        </authorList>
    </citation>
    <scope>NUCLEOTIDE SEQUENCE [LARGE SCALE GENOMIC DNA]</scope>
    <source>
        <strain evidence="4">18</strain>
    </source>
</reference>
<evidence type="ECO:0000256" key="1">
    <source>
        <dbReference type="ARBA" id="ARBA00023235"/>
    </source>
</evidence>
<dbReference type="AlphaFoldDB" id="A0A4S8QLB5"/>
<dbReference type="SUPFAM" id="SSF55331">
    <property type="entry name" value="Tautomerase/MIF"/>
    <property type="match status" value="1"/>
</dbReference>
<evidence type="ECO:0000259" key="2">
    <source>
        <dbReference type="Pfam" id="PF01361"/>
    </source>
</evidence>
<dbReference type="InterPro" id="IPR004370">
    <property type="entry name" value="4-OT-like_dom"/>
</dbReference>
<dbReference type="Pfam" id="PF01361">
    <property type="entry name" value="Tautomerase"/>
    <property type="match status" value="1"/>
</dbReference>
<protein>
    <submittedName>
        <fullName evidence="3">Tautomerase pptA</fullName>
    </submittedName>
</protein>
<dbReference type="Proteomes" id="UP000308760">
    <property type="component" value="Unassembled WGS sequence"/>
</dbReference>
<proteinExistence type="predicted"/>
<name>A0A4S8QLB5_9ACTN</name>
<dbReference type="Gene3D" id="3.30.429.10">
    <property type="entry name" value="Macrophage Migration Inhibitory Factor"/>
    <property type="match status" value="1"/>
</dbReference>
<keyword evidence="4" id="KW-1185">Reference proteome</keyword>